<keyword evidence="9" id="KW-0676">Redox-active center</keyword>
<evidence type="ECO:0000256" key="5">
    <source>
        <dbReference type="ARBA" id="ARBA00022827"/>
    </source>
</evidence>
<dbReference type="SUPFAM" id="SSF51905">
    <property type="entry name" value="FAD/NAD(P)-binding domain"/>
    <property type="match status" value="1"/>
</dbReference>
<evidence type="ECO:0000256" key="9">
    <source>
        <dbReference type="ARBA" id="ARBA00023284"/>
    </source>
</evidence>
<dbReference type="CDD" id="cd02973">
    <property type="entry name" value="TRX_GRX_like"/>
    <property type="match status" value="1"/>
</dbReference>
<keyword evidence="6 12" id="KW-0560">Oxidoreductase</keyword>
<dbReference type="InterPro" id="IPR023753">
    <property type="entry name" value="FAD/NAD-binding_dom"/>
</dbReference>
<dbReference type="Pfam" id="PF07992">
    <property type="entry name" value="Pyr_redox_2"/>
    <property type="match status" value="1"/>
</dbReference>
<dbReference type="GO" id="GO:0050660">
    <property type="term" value="F:flavin adenine dinucleotide binding"/>
    <property type="evidence" value="ECO:0007669"/>
    <property type="project" value="InterPro"/>
</dbReference>
<keyword evidence="8" id="KW-1015">Disulfide bond</keyword>
<organism evidence="12">
    <name type="scientific">anaerobic digester metagenome</name>
    <dbReference type="NCBI Taxonomy" id="1263854"/>
    <lineage>
        <taxon>unclassified sequences</taxon>
        <taxon>metagenomes</taxon>
        <taxon>ecological metagenomes</taxon>
    </lineage>
</organism>
<comment type="subunit">
    <text evidence="3">Homodimer.</text>
</comment>
<evidence type="ECO:0000256" key="7">
    <source>
        <dbReference type="ARBA" id="ARBA00023027"/>
    </source>
</evidence>
<feature type="domain" description="Thioredoxin-like fold" evidence="11">
    <location>
        <begin position="134"/>
        <end position="211"/>
    </location>
</feature>
<evidence type="ECO:0000256" key="4">
    <source>
        <dbReference type="ARBA" id="ARBA00022630"/>
    </source>
</evidence>
<evidence type="ECO:0000256" key="8">
    <source>
        <dbReference type="ARBA" id="ARBA00023157"/>
    </source>
</evidence>
<evidence type="ECO:0000259" key="10">
    <source>
        <dbReference type="Pfam" id="PF07992"/>
    </source>
</evidence>
<reference evidence="12" key="1">
    <citation type="submission" date="2019-03" db="EMBL/GenBank/DDBJ databases">
        <authorList>
            <person name="Hao L."/>
        </authorList>
    </citation>
    <scope>NUCLEOTIDE SEQUENCE</scope>
</reference>
<keyword evidence="5" id="KW-0274">FAD</keyword>
<evidence type="ECO:0000256" key="3">
    <source>
        <dbReference type="ARBA" id="ARBA00011738"/>
    </source>
</evidence>
<keyword evidence="4" id="KW-0285">Flavoprotein</keyword>
<evidence type="ECO:0000313" key="12">
    <source>
        <dbReference type="EMBL" id="VFU11647.1"/>
    </source>
</evidence>
<evidence type="ECO:0000256" key="2">
    <source>
        <dbReference type="ARBA" id="ARBA00009333"/>
    </source>
</evidence>
<dbReference type="EMBL" id="CAADRM010000014">
    <property type="protein sequence ID" value="VFU11647.1"/>
    <property type="molecule type" value="Genomic_DNA"/>
</dbReference>
<feature type="domain" description="FAD/NAD(P)-binding" evidence="10">
    <location>
        <begin position="244"/>
        <end position="530"/>
    </location>
</feature>
<protein>
    <submittedName>
        <fullName evidence="12">Alkyl hydroperoxide reductase subunit F</fullName>
        <ecNumber evidence="12">1.8.1.-</ecNumber>
    </submittedName>
</protein>
<dbReference type="EC" id="1.8.1.-" evidence="12"/>
<dbReference type="NCBIfam" id="TIGR02187">
    <property type="entry name" value="PDO_seleno_TRX"/>
    <property type="match status" value="1"/>
</dbReference>
<sequence>MPQMIDEKTRRELQSILARLEQPVKLVFFTQEMACESCRQQDQLLRIVAGLSDKLTLEVYDLVKDSGKAREYGITKVPGTAVIGEKDYGIRFYGVTAGYEFSSLVEAILMASRGSSGLGKEIEDILLLIDVPVHLEVMVTLTCPYCPHMVHLAHQMAVANENIRADMVDAAEFPQLVQRYFVQGVPRTIINEIPSFEGALPAFDAIMEILKLVKPHVYDRIDAKMREARGERYATEVDPERVYQSIIVGAGPAALSAAVYAARKNLDLAIIGERVGGQITNTASIDNWLGAPDINGQDLARQFRDHVERYPIAELFDAAVSSITKDDGVFHLKTSNGTTFKARTVIYCAGKEYRRLGVPGENRFIGKGIAFCATCDAPIYRDKSVAVVGGGNSAFSSARDLLPFAREIHIINILDDFQADPVLINEVKSNRHVRLHPGMHVVEFLGREKLQGIRVASVDGSARFDLQVDGVFLEIGLEPNSNPLKNLVTLNENGEVPVGRDQSTEVPGLFAAGDVTDEPVKQIVVAAGAGAKAALAAYDYILKNSISVSA</sequence>
<dbReference type="InterPro" id="IPR036188">
    <property type="entry name" value="FAD/NAD-bd_sf"/>
</dbReference>
<dbReference type="PIRSF" id="PIRSF000238">
    <property type="entry name" value="AhpF"/>
    <property type="match status" value="1"/>
</dbReference>
<comment type="cofactor">
    <cofactor evidence="1">
        <name>FAD</name>
        <dbReference type="ChEBI" id="CHEBI:57692"/>
    </cofactor>
</comment>
<dbReference type="InterPro" id="IPR012081">
    <property type="entry name" value="Alkyl_hydroperoxide_Rdtase_suF"/>
</dbReference>
<keyword evidence="7" id="KW-0520">NAD</keyword>
<evidence type="ECO:0000256" key="1">
    <source>
        <dbReference type="ARBA" id="ARBA00001974"/>
    </source>
</evidence>
<dbReference type="PRINTS" id="PR00368">
    <property type="entry name" value="FADPNR"/>
</dbReference>
<dbReference type="InterPro" id="IPR050097">
    <property type="entry name" value="Ferredoxin-NADP_redctase_2"/>
</dbReference>
<dbReference type="GO" id="GO:0051287">
    <property type="term" value="F:NAD binding"/>
    <property type="evidence" value="ECO:0007669"/>
    <property type="project" value="InterPro"/>
</dbReference>
<dbReference type="AlphaFoldDB" id="A0A485LVD7"/>
<dbReference type="PROSITE" id="PS00573">
    <property type="entry name" value="PYRIDINE_REDOX_2"/>
    <property type="match status" value="1"/>
</dbReference>
<dbReference type="GO" id="GO:0016668">
    <property type="term" value="F:oxidoreductase activity, acting on a sulfur group of donors, NAD(P) as acceptor"/>
    <property type="evidence" value="ECO:0007669"/>
    <property type="project" value="UniProtKB-ARBA"/>
</dbReference>
<dbReference type="PRINTS" id="PR00469">
    <property type="entry name" value="PNDRDTASEII"/>
</dbReference>
<dbReference type="Gene3D" id="3.40.30.80">
    <property type="match status" value="1"/>
</dbReference>
<name>A0A485LVD7_9ZZZZ</name>
<comment type="similarity">
    <text evidence="2">Belongs to the class-II pyridine nucleotide-disulfide oxidoreductase family.</text>
</comment>
<dbReference type="Gene3D" id="3.50.50.60">
    <property type="entry name" value="FAD/NAD(P)-binding domain"/>
    <property type="match status" value="2"/>
</dbReference>
<dbReference type="InterPro" id="IPR008255">
    <property type="entry name" value="Pyr_nucl-diS_OxRdtase_2_AS"/>
</dbReference>
<dbReference type="PANTHER" id="PTHR48105">
    <property type="entry name" value="THIOREDOXIN REDUCTASE 1-RELATED-RELATED"/>
    <property type="match status" value="1"/>
</dbReference>
<dbReference type="InterPro" id="IPR012336">
    <property type="entry name" value="Thioredoxin-like_fold"/>
</dbReference>
<dbReference type="SUPFAM" id="SSF52833">
    <property type="entry name" value="Thioredoxin-like"/>
    <property type="match status" value="2"/>
</dbReference>
<dbReference type="GO" id="GO:0000302">
    <property type="term" value="P:response to reactive oxygen species"/>
    <property type="evidence" value="ECO:0007669"/>
    <property type="project" value="InterPro"/>
</dbReference>
<dbReference type="Pfam" id="PF13192">
    <property type="entry name" value="Thioredoxin_3"/>
    <property type="match status" value="1"/>
</dbReference>
<evidence type="ECO:0000259" key="11">
    <source>
        <dbReference type="Pfam" id="PF13192"/>
    </source>
</evidence>
<proteinExistence type="inferred from homology"/>
<accession>A0A485LVD7</accession>
<gene>
    <name evidence="12" type="primary">ahpF</name>
    <name evidence="12" type="ORF">SCFA_1100002</name>
</gene>
<dbReference type="InterPro" id="IPR011903">
    <property type="entry name" value="TON_0319-like"/>
</dbReference>
<dbReference type="InterPro" id="IPR036249">
    <property type="entry name" value="Thioredoxin-like_sf"/>
</dbReference>
<dbReference type="GO" id="GO:0102039">
    <property type="term" value="F:NADH-dependent peroxiredoxin activity"/>
    <property type="evidence" value="ECO:0007669"/>
    <property type="project" value="InterPro"/>
</dbReference>
<evidence type="ECO:0000256" key="6">
    <source>
        <dbReference type="ARBA" id="ARBA00023002"/>
    </source>
</evidence>